<keyword evidence="13" id="KW-0003">3Fe-4S</keyword>
<dbReference type="HOGENOM" id="CLU_044838_3_2_2"/>
<evidence type="ECO:0000256" key="4">
    <source>
        <dbReference type="ARBA" id="ARBA00009433"/>
    </source>
</evidence>
<dbReference type="InterPro" id="IPR025192">
    <property type="entry name" value="Succ_DH/fum_Rdtase_N"/>
</dbReference>
<keyword evidence="11" id="KW-0408">Iron</keyword>
<dbReference type="InterPro" id="IPR012675">
    <property type="entry name" value="Beta-grasp_dom_sf"/>
</dbReference>
<dbReference type="GO" id="GO:0022904">
    <property type="term" value="P:respiratory electron transport chain"/>
    <property type="evidence" value="ECO:0007669"/>
    <property type="project" value="TreeGrafter"/>
</dbReference>
<evidence type="ECO:0000313" key="18">
    <source>
        <dbReference type="Proteomes" id="UP000001901"/>
    </source>
</evidence>
<comment type="cofactor">
    <cofactor evidence="1">
        <name>[3Fe-4S] cluster</name>
        <dbReference type="ChEBI" id="CHEBI:21137"/>
    </cofactor>
</comment>
<keyword evidence="10 17" id="KW-0560">Oxidoreductase</keyword>
<dbReference type="InterPro" id="IPR009051">
    <property type="entry name" value="Helical_ferredxn"/>
</dbReference>
<dbReference type="PROSITE" id="PS51379">
    <property type="entry name" value="4FE4S_FER_2"/>
    <property type="match status" value="1"/>
</dbReference>
<dbReference type="InterPro" id="IPR004489">
    <property type="entry name" value="Succ_DH/fum_Rdtase_Fe-S"/>
</dbReference>
<evidence type="ECO:0000256" key="9">
    <source>
        <dbReference type="ARBA" id="ARBA00022723"/>
    </source>
</evidence>
<keyword evidence="7" id="KW-0816">Tricarboxylic acid cycle</keyword>
<dbReference type="FunFam" id="1.10.1060.10:FF:000003">
    <property type="entry name" value="Succinate dehydrogenase iron-sulfur subunit"/>
    <property type="match status" value="1"/>
</dbReference>
<keyword evidence="12" id="KW-0411">Iron-sulfur</keyword>
<gene>
    <name evidence="17" type="ordered locus">Arcpr_1842</name>
</gene>
<dbReference type="SUPFAM" id="SSF54292">
    <property type="entry name" value="2Fe-2S ferredoxin-like"/>
    <property type="match status" value="1"/>
</dbReference>
<comment type="cofactor">
    <cofactor evidence="14">
        <name>[2Fe-2S] cluster</name>
        <dbReference type="ChEBI" id="CHEBI:190135"/>
    </cofactor>
</comment>
<evidence type="ECO:0000256" key="2">
    <source>
        <dbReference type="ARBA" id="ARBA00001966"/>
    </source>
</evidence>
<dbReference type="PANTHER" id="PTHR11921">
    <property type="entry name" value="SUCCINATE DEHYDROGENASE IRON-SULFUR PROTEIN"/>
    <property type="match status" value="1"/>
</dbReference>
<dbReference type="InterPro" id="IPR006058">
    <property type="entry name" value="2Fe2S_fd_BS"/>
</dbReference>
<evidence type="ECO:0000256" key="6">
    <source>
        <dbReference type="ARBA" id="ARBA00022485"/>
    </source>
</evidence>
<dbReference type="GO" id="GO:0008177">
    <property type="term" value="F:succinate dehydrogenase (quinone) activity"/>
    <property type="evidence" value="ECO:0007669"/>
    <property type="project" value="UniProtKB-EC"/>
</dbReference>
<feature type="domain" description="4Fe-4S ferredoxin-type" evidence="16">
    <location>
        <begin position="127"/>
        <end position="156"/>
    </location>
</feature>
<dbReference type="InterPro" id="IPR050573">
    <property type="entry name" value="SDH/FRD_Iron-Sulfur"/>
</dbReference>
<evidence type="ECO:0000256" key="14">
    <source>
        <dbReference type="ARBA" id="ARBA00034078"/>
    </source>
</evidence>
<dbReference type="Pfam" id="PF13183">
    <property type="entry name" value="Fer4_8"/>
    <property type="match status" value="1"/>
</dbReference>
<evidence type="ECO:0000256" key="13">
    <source>
        <dbReference type="ARBA" id="ARBA00023291"/>
    </source>
</evidence>
<dbReference type="PANTHER" id="PTHR11921:SF29">
    <property type="entry name" value="SUCCINATE DEHYDROGENASE [UBIQUINONE] IRON-SULFUR SUBUNIT, MITOCHONDRIAL"/>
    <property type="match status" value="1"/>
</dbReference>
<dbReference type="GeneID" id="8740538"/>
<dbReference type="NCBIfam" id="TIGR00384">
    <property type="entry name" value="dhsB"/>
    <property type="match status" value="1"/>
</dbReference>
<evidence type="ECO:0000256" key="12">
    <source>
        <dbReference type="ARBA" id="ARBA00023014"/>
    </source>
</evidence>
<sequence>MKFRIKRFDGKRFYWDEFEVPVRKGMTVLEALYYIKENIDGSLAFRASCRMGICGSCAMVINGKPRLACETQVSSLGKSVKIEPLRNFNVIKDLVTDFAGFFNRIKTVKPYLIRESDGEIRQTPEQLKKYYIYTLCTKCGSCISACPVAKSTLGPAPIVIAYRFNEDSRDEGKEERLKILSDYIWHCHFVSECSEVCPKNLNPAEIIQKLRLEVLKHSMRW</sequence>
<dbReference type="SUPFAM" id="SSF46548">
    <property type="entry name" value="alpha-helical ferredoxin"/>
    <property type="match status" value="1"/>
</dbReference>
<dbReference type="PaxDb" id="572546-Arcpr_1842"/>
<keyword evidence="9" id="KW-0479">Metal-binding</keyword>
<evidence type="ECO:0000256" key="10">
    <source>
        <dbReference type="ARBA" id="ARBA00023002"/>
    </source>
</evidence>
<dbReference type="PROSITE" id="PS51085">
    <property type="entry name" value="2FE2S_FER_2"/>
    <property type="match status" value="1"/>
</dbReference>
<evidence type="ECO:0000313" key="17">
    <source>
        <dbReference type="EMBL" id="ADB58885.1"/>
    </source>
</evidence>
<dbReference type="Proteomes" id="UP000001901">
    <property type="component" value="Chromosome"/>
</dbReference>
<dbReference type="InterPro" id="IPR017900">
    <property type="entry name" value="4Fe4S_Fe_S_CS"/>
</dbReference>
<comment type="cofactor">
    <cofactor evidence="2">
        <name>[4Fe-4S] cluster</name>
        <dbReference type="ChEBI" id="CHEBI:49883"/>
    </cofactor>
</comment>
<protein>
    <recommendedName>
        <fullName evidence="5">succinate dehydrogenase</fullName>
        <ecNumber evidence="5">1.3.5.1</ecNumber>
    </recommendedName>
</protein>
<evidence type="ECO:0000256" key="11">
    <source>
        <dbReference type="ARBA" id="ARBA00023004"/>
    </source>
</evidence>
<dbReference type="EC" id="1.3.5.1" evidence="5"/>
<dbReference type="GO" id="GO:0051537">
    <property type="term" value="F:2 iron, 2 sulfur cluster binding"/>
    <property type="evidence" value="ECO:0007669"/>
    <property type="project" value="UniProtKB-KW"/>
</dbReference>
<comment type="pathway">
    <text evidence="3">Carbohydrate metabolism; tricarboxylic acid cycle.</text>
</comment>
<dbReference type="GO" id="GO:0051538">
    <property type="term" value="F:3 iron, 4 sulfur cluster binding"/>
    <property type="evidence" value="ECO:0007669"/>
    <property type="project" value="UniProtKB-KW"/>
</dbReference>
<evidence type="ECO:0000256" key="3">
    <source>
        <dbReference type="ARBA" id="ARBA00005163"/>
    </source>
</evidence>
<dbReference type="KEGG" id="apo:Arcpr_1842"/>
<dbReference type="Gene3D" id="3.10.20.30">
    <property type="match status" value="1"/>
</dbReference>
<dbReference type="eggNOG" id="arCOG00962">
    <property type="taxonomic scope" value="Archaea"/>
</dbReference>
<dbReference type="RefSeq" id="WP_012941220.1">
    <property type="nucleotide sequence ID" value="NC_013741.1"/>
</dbReference>
<name>D2RFJ1_ARCPA</name>
<dbReference type="STRING" id="572546.Arcpr_1842"/>
<proteinExistence type="inferred from homology"/>
<evidence type="ECO:0000256" key="5">
    <source>
        <dbReference type="ARBA" id="ARBA00012792"/>
    </source>
</evidence>
<comment type="similarity">
    <text evidence="4">Belongs to the succinate dehydrogenase/fumarate reductase iron-sulfur protein family.</text>
</comment>
<evidence type="ECO:0000256" key="8">
    <source>
        <dbReference type="ARBA" id="ARBA00022714"/>
    </source>
</evidence>
<dbReference type="PROSITE" id="PS00197">
    <property type="entry name" value="2FE2S_FER_1"/>
    <property type="match status" value="1"/>
</dbReference>
<dbReference type="AlphaFoldDB" id="D2RFJ1"/>
<dbReference type="InterPro" id="IPR036010">
    <property type="entry name" value="2Fe-2S_ferredoxin-like_sf"/>
</dbReference>
<reference evidence="17 18" key="1">
    <citation type="journal article" date="2010" name="Stand. Genomic Sci.">
        <title>Complete genome sequence of Archaeoglobus profundus type strain (AV18).</title>
        <authorList>
            <person name="von Jan M."/>
            <person name="Lapidus A."/>
            <person name="Del Rio T.G."/>
            <person name="Copeland A."/>
            <person name="Tice H."/>
            <person name="Cheng J.F."/>
            <person name="Lucas S."/>
            <person name="Chen F."/>
            <person name="Nolan M."/>
            <person name="Goodwin L."/>
            <person name="Han C."/>
            <person name="Pitluck S."/>
            <person name="Liolios K."/>
            <person name="Ivanova N."/>
            <person name="Mavromatis K."/>
            <person name="Ovchinnikova G."/>
            <person name="Chertkov O."/>
            <person name="Pati A."/>
            <person name="Chen A."/>
            <person name="Palaniappan K."/>
            <person name="Land M."/>
            <person name="Hauser L."/>
            <person name="Chang Y.J."/>
            <person name="Jeffries C.D."/>
            <person name="Saunders E."/>
            <person name="Brettin T."/>
            <person name="Detter J.C."/>
            <person name="Chain P."/>
            <person name="Eichinger K."/>
            <person name="Huber H."/>
            <person name="Spring S."/>
            <person name="Rohde M."/>
            <person name="Goker M."/>
            <person name="Wirth R."/>
            <person name="Woyke T."/>
            <person name="Bristow J."/>
            <person name="Eisen J.A."/>
            <person name="Markowitz V."/>
            <person name="Hugenholtz P."/>
            <person name="Kyrpides N.C."/>
            <person name="Klenk H.P."/>
        </authorList>
    </citation>
    <scope>NUCLEOTIDE SEQUENCE [LARGE SCALE GENOMIC DNA]</scope>
    <source>
        <strain evidence="18">DSM 5631 / JCM 9629 / NBRC 100127 / Av18</strain>
    </source>
</reference>
<dbReference type="Pfam" id="PF13085">
    <property type="entry name" value="Fer2_3"/>
    <property type="match status" value="1"/>
</dbReference>
<evidence type="ECO:0000256" key="1">
    <source>
        <dbReference type="ARBA" id="ARBA00001927"/>
    </source>
</evidence>
<evidence type="ECO:0000259" key="16">
    <source>
        <dbReference type="PROSITE" id="PS51379"/>
    </source>
</evidence>
<dbReference type="OrthoDB" id="144910at2157"/>
<organism evidence="17 18">
    <name type="scientific">Archaeoglobus profundus (strain DSM 5631 / JCM 9629 / NBRC 100127 / Av18)</name>
    <dbReference type="NCBI Taxonomy" id="572546"/>
    <lineage>
        <taxon>Archaea</taxon>
        <taxon>Methanobacteriati</taxon>
        <taxon>Methanobacteriota</taxon>
        <taxon>Archaeoglobi</taxon>
        <taxon>Archaeoglobales</taxon>
        <taxon>Archaeoglobaceae</taxon>
        <taxon>Archaeoglobus</taxon>
    </lineage>
</organism>
<dbReference type="EMBL" id="CP001857">
    <property type="protein sequence ID" value="ADB58885.1"/>
    <property type="molecule type" value="Genomic_DNA"/>
</dbReference>
<dbReference type="GO" id="GO:0009055">
    <property type="term" value="F:electron transfer activity"/>
    <property type="evidence" value="ECO:0007669"/>
    <property type="project" value="InterPro"/>
</dbReference>
<dbReference type="NCBIfam" id="NF004616">
    <property type="entry name" value="PRK05950.1"/>
    <property type="match status" value="1"/>
</dbReference>
<keyword evidence="18" id="KW-1185">Reference proteome</keyword>
<dbReference type="GO" id="GO:0006099">
    <property type="term" value="P:tricarboxylic acid cycle"/>
    <property type="evidence" value="ECO:0007669"/>
    <property type="project" value="UniProtKB-KW"/>
</dbReference>
<dbReference type="PROSITE" id="PS00198">
    <property type="entry name" value="4FE4S_FER_1"/>
    <property type="match status" value="1"/>
</dbReference>
<evidence type="ECO:0000259" key="15">
    <source>
        <dbReference type="PROSITE" id="PS51085"/>
    </source>
</evidence>
<dbReference type="InterPro" id="IPR001041">
    <property type="entry name" value="2Fe-2S_ferredoxin-type"/>
</dbReference>
<feature type="domain" description="2Fe-2S ferredoxin-type" evidence="15">
    <location>
        <begin position="1"/>
        <end position="86"/>
    </location>
</feature>
<dbReference type="CDD" id="cd00207">
    <property type="entry name" value="fer2"/>
    <property type="match status" value="1"/>
</dbReference>
<dbReference type="GO" id="GO:0051539">
    <property type="term" value="F:4 iron, 4 sulfur cluster binding"/>
    <property type="evidence" value="ECO:0007669"/>
    <property type="project" value="UniProtKB-KW"/>
</dbReference>
<accession>D2RFJ1</accession>
<keyword evidence="8" id="KW-0001">2Fe-2S</keyword>
<evidence type="ECO:0000256" key="7">
    <source>
        <dbReference type="ARBA" id="ARBA00022532"/>
    </source>
</evidence>
<dbReference type="Gene3D" id="1.10.1060.10">
    <property type="entry name" value="Alpha-helical ferredoxin"/>
    <property type="match status" value="1"/>
</dbReference>
<dbReference type="InterPro" id="IPR017896">
    <property type="entry name" value="4Fe4S_Fe-S-bd"/>
</dbReference>
<dbReference type="GO" id="GO:0046872">
    <property type="term" value="F:metal ion binding"/>
    <property type="evidence" value="ECO:0007669"/>
    <property type="project" value="UniProtKB-KW"/>
</dbReference>
<keyword evidence="6" id="KW-0004">4Fe-4S</keyword>